<feature type="region of interest" description="Disordered" evidence="1">
    <location>
        <begin position="1"/>
        <end position="77"/>
    </location>
</feature>
<name>A0A5D9C666_9SPHN</name>
<evidence type="ECO:0000256" key="1">
    <source>
        <dbReference type="SAM" id="MobiDB-lite"/>
    </source>
</evidence>
<accession>A0A5D9C666</accession>
<evidence type="ECO:0000313" key="3">
    <source>
        <dbReference type="Proteomes" id="UP000322077"/>
    </source>
</evidence>
<comment type="caution">
    <text evidence="2">The sequence shown here is derived from an EMBL/GenBank/DDBJ whole genome shotgun (WGS) entry which is preliminary data.</text>
</comment>
<reference evidence="2 3" key="1">
    <citation type="submission" date="2019-08" db="EMBL/GenBank/DDBJ databases">
        <authorList>
            <person name="Wang G."/>
            <person name="Xu Z."/>
        </authorList>
    </citation>
    <scope>NUCLEOTIDE SEQUENCE [LARGE SCALE GENOMIC DNA]</scope>
    <source>
        <strain evidence="2 3">ZX</strain>
    </source>
</reference>
<organism evidence="2 3">
    <name type="scientific">Sphingomonas montanisoli</name>
    <dbReference type="NCBI Taxonomy" id="2606412"/>
    <lineage>
        <taxon>Bacteria</taxon>
        <taxon>Pseudomonadati</taxon>
        <taxon>Pseudomonadota</taxon>
        <taxon>Alphaproteobacteria</taxon>
        <taxon>Sphingomonadales</taxon>
        <taxon>Sphingomonadaceae</taxon>
        <taxon>Sphingomonas</taxon>
    </lineage>
</organism>
<dbReference type="AlphaFoldDB" id="A0A5D9C666"/>
<proteinExistence type="predicted"/>
<keyword evidence="3" id="KW-1185">Reference proteome</keyword>
<sequence length="77" mass="7720">MEDGHVVTGEIAKTDADRIANAGGRPGGAAKGGSAPRPGDPANPERAADDQAPDNAKMRANGFGDHKGQDLGRDGKG</sequence>
<protein>
    <submittedName>
        <fullName evidence="2">Uncharacterized protein</fullName>
    </submittedName>
</protein>
<evidence type="ECO:0000313" key="2">
    <source>
        <dbReference type="EMBL" id="TZG27179.1"/>
    </source>
</evidence>
<dbReference type="EMBL" id="VTOU01000002">
    <property type="protein sequence ID" value="TZG27179.1"/>
    <property type="molecule type" value="Genomic_DNA"/>
</dbReference>
<gene>
    <name evidence="2" type="ORF">FYJ91_06015</name>
</gene>
<dbReference type="Proteomes" id="UP000322077">
    <property type="component" value="Unassembled WGS sequence"/>
</dbReference>
<dbReference type="RefSeq" id="WP_149521399.1">
    <property type="nucleotide sequence ID" value="NZ_VTOU01000002.1"/>
</dbReference>
<feature type="compositionally biased region" description="Basic and acidic residues" evidence="1">
    <location>
        <begin position="64"/>
        <end position="77"/>
    </location>
</feature>